<dbReference type="PROSITE" id="PS50112">
    <property type="entry name" value="PAS"/>
    <property type="match status" value="1"/>
</dbReference>
<keyword evidence="4" id="KW-0238">DNA-binding</keyword>
<dbReference type="SMART" id="SM00091">
    <property type="entry name" value="PAS"/>
    <property type="match status" value="1"/>
</dbReference>
<evidence type="ECO:0000256" key="3">
    <source>
        <dbReference type="ARBA" id="ARBA00023015"/>
    </source>
</evidence>
<evidence type="ECO:0000259" key="7">
    <source>
        <dbReference type="PROSITE" id="PS50045"/>
    </source>
</evidence>
<dbReference type="PROSITE" id="PS00688">
    <property type="entry name" value="SIGMA54_INTERACT_3"/>
    <property type="match status" value="1"/>
</dbReference>
<dbReference type="Gene3D" id="3.30.450.20">
    <property type="entry name" value="PAS domain"/>
    <property type="match status" value="1"/>
</dbReference>
<dbReference type="InterPro" id="IPR001789">
    <property type="entry name" value="Sig_transdc_resp-reg_receiver"/>
</dbReference>
<reference evidence="10 11" key="1">
    <citation type="journal article" date="2018" name="Genome Announc.">
        <title>Genome Sequence of Geothermobacter sp. HR-1 Iron Reducer from the Loihi Seamount.</title>
        <authorList>
            <person name="Smith H."/>
            <person name="Abuyen K."/>
            <person name="Tremblay J."/>
            <person name="Savalia P."/>
            <person name="Perez-Rodriguez I."/>
            <person name="Emerson D."/>
            <person name="Tully B."/>
            <person name="Amend J."/>
        </authorList>
    </citation>
    <scope>NUCLEOTIDE SEQUENCE [LARGE SCALE GENOMIC DNA]</scope>
    <source>
        <strain evidence="10 11">HR-1</strain>
    </source>
</reference>
<keyword evidence="3" id="KW-0805">Transcription regulation</keyword>
<dbReference type="Pfam" id="PF00989">
    <property type="entry name" value="PAS"/>
    <property type="match status" value="1"/>
</dbReference>
<dbReference type="SUPFAM" id="SSF55785">
    <property type="entry name" value="PYP-like sensor domain (PAS domain)"/>
    <property type="match status" value="1"/>
</dbReference>
<accession>A0A2K2HCS1</accession>
<protein>
    <submittedName>
        <fullName evidence="10">Sigma-54-dependent Fis family transcriptional regulator</fullName>
    </submittedName>
</protein>
<dbReference type="Gene3D" id="3.40.50.2300">
    <property type="match status" value="1"/>
</dbReference>
<dbReference type="InterPro" id="IPR000014">
    <property type="entry name" value="PAS"/>
</dbReference>
<keyword evidence="6" id="KW-0597">Phosphoprotein</keyword>
<dbReference type="SUPFAM" id="SSF52540">
    <property type="entry name" value="P-loop containing nucleoside triphosphate hydrolases"/>
    <property type="match status" value="1"/>
</dbReference>
<dbReference type="InterPro" id="IPR027417">
    <property type="entry name" value="P-loop_NTPase"/>
</dbReference>
<dbReference type="NCBIfam" id="TIGR00229">
    <property type="entry name" value="sensory_box"/>
    <property type="match status" value="1"/>
</dbReference>
<dbReference type="PANTHER" id="PTHR32071">
    <property type="entry name" value="TRANSCRIPTIONAL REGULATORY PROTEIN"/>
    <property type="match status" value="1"/>
</dbReference>
<dbReference type="SMART" id="SM00448">
    <property type="entry name" value="REC"/>
    <property type="match status" value="1"/>
</dbReference>
<evidence type="ECO:0000256" key="4">
    <source>
        <dbReference type="ARBA" id="ARBA00023125"/>
    </source>
</evidence>
<proteinExistence type="predicted"/>
<evidence type="ECO:0000259" key="9">
    <source>
        <dbReference type="PROSITE" id="PS50112"/>
    </source>
</evidence>
<sequence length="561" mass="62564">MNKRILCIDDEESIRLTFASFLEDEGYQVDTAASADEALEKLEAEHFDLIFLDILLGRHSGINVLRVIRKRKLQAPVIMVTGAPEVDTAADAVRLGAFDYISKPVRQETLLRLAKLALTHQELVAQKNRYQAHLEAIFRSIRDGLLTVDSDMRLVEINAAAKQMLGIAGESIGENFELLDGTDGQCASLIRQTLETGQPGEIYRCECPLSRGGIQVLTLNTAPLQTPTGKHDGVVLLLRDETRMVKLERDLQDRNQPGNMIGQCDEMQHLYRMIHSLASIDTTVLITGESGTGKELVAEALHNMGDRRKRPLVKFNCAALPENLLESELFGHVKGAFTGAVKDKIGRFQKADGGTIFLDEIGDISPATQVRLLRVLQDKIIEKVGDSTPIKVDVRIVTATNKDLLEKVSAGEFREDLYFRLNVMNLKLPPLRQRGSDLDLLVRHFIQQFNIRFGKQIRGVTDDVMALFRSYPWPGNVRQLEHALEHAFVLCQDSLITTAHLSSDLTRHGVTTPQSPAAGFRDDRQAILDALEKAGGNKTRAAQLLGMSRRTIYRKLEEYGI</sequence>
<dbReference type="SUPFAM" id="SSF46689">
    <property type="entry name" value="Homeodomain-like"/>
    <property type="match status" value="1"/>
</dbReference>
<dbReference type="InterPro" id="IPR002197">
    <property type="entry name" value="HTH_Fis"/>
</dbReference>
<dbReference type="OrthoDB" id="9814761at2"/>
<dbReference type="PROSITE" id="PS50045">
    <property type="entry name" value="SIGMA54_INTERACT_4"/>
    <property type="match status" value="1"/>
</dbReference>
<dbReference type="InterPro" id="IPR003593">
    <property type="entry name" value="AAA+_ATPase"/>
</dbReference>
<evidence type="ECO:0000256" key="6">
    <source>
        <dbReference type="PROSITE-ProRule" id="PRU00169"/>
    </source>
</evidence>
<feature type="domain" description="Response regulatory" evidence="8">
    <location>
        <begin position="4"/>
        <end position="118"/>
    </location>
</feature>
<dbReference type="InterPro" id="IPR011006">
    <property type="entry name" value="CheY-like_superfamily"/>
</dbReference>
<evidence type="ECO:0000313" key="11">
    <source>
        <dbReference type="Proteomes" id="UP000236340"/>
    </source>
</evidence>
<dbReference type="Gene3D" id="3.40.50.300">
    <property type="entry name" value="P-loop containing nucleotide triphosphate hydrolases"/>
    <property type="match status" value="1"/>
</dbReference>
<dbReference type="Pfam" id="PF02954">
    <property type="entry name" value="HTH_8"/>
    <property type="match status" value="1"/>
</dbReference>
<keyword evidence="5" id="KW-0804">Transcription</keyword>
<dbReference type="InterPro" id="IPR002078">
    <property type="entry name" value="Sigma_54_int"/>
</dbReference>
<dbReference type="GO" id="GO:0005524">
    <property type="term" value="F:ATP binding"/>
    <property type="evidence" value="ECO:0007669"/>
    <property type="project" value="UniProtKB-KW"/>
</dbReference>
<keyword evidence="1" id="KW-0547">Nucleotide-binding</keyword>
<dbReference type="Gene3D" id="1.10.10.60">
    <property type="entry name" value="Homeodomain-like"/>
    <property type="match status" value="1"/>
</dbReference>
<evidence type="ECO:0000313" key="10">
    <source>
        <dbReference type="EMBL" id="PNU21098.1"/>
    </source>
</evidence>
<dbReference type="GO" id="GO:0000160">
    <property type="term" value="P:phosphorelay signal transduction system"/>
    <property type="evidence" value="ECO:0007669"/>
    <property type="project" value="InterPro"/>
</dbReference>
<dbReference type="PROSITE" id="PS00675">
    <property type="entry name" value="SIGMA54_INTERACT_1"/>
    <property type="match status" value="1"/>
</dbReference>
<dbReference type="PRINTS" id="PR01590">
    <property type="entry name" value="HTHFIS"/>
</dbReference>
<dbReference type="FunFam" id="3.40.50.300:FF:000006">
    <property type="entry name" value="DNA-binding transcriptional regulator NtrC"/>
    <property type="match status" value="1"/>
</dbReference>
<evidence type="ECO:0000256" key="1">
    <source>
        <dbReference type="ARBA" id="ARBA00022741"/>
    </source>
</evidence>
<dbReference type="RefSeq" id="WP_103114395.1">
    <property type="nucleotide sequence ID" value="NZ_PPFX01000005.1"/>
</dbReference>
<dbReference type="Pfam" id="PF25601">
    <property type="entry name" value="AAA_lid_14"/>
    <property type="match status" value="1"/>
</dbReference>
<evidence type="ECO:0000256" key="2">
    <source>
        <dbReference type="ARBA" id="ARBA00022840"/>
    </source>
</evidence>
<organism evidence="10 11">
    <name type="scientific">Geothermobacter hydrogeniphilus</name>
    <dbReference type="NCBI Taxonomy" id="1969733"/>
    <lineage>
        <taxon>Bacteria</taxon>
        <taxon>Pseudomonadati</taxon>
        <taxon>Thermodesulfobacteriota</taxon>
        <taxon>Desulfuromonadia</taxon>
        <taxon>Desulfuromonadales</taxon>
        <taxon>Geothermobacteraceae</taxon>
        <taxon>Geothermobacter</taxon>
    </lineage>
</organism>
<dbReference type="InterPro" id="IPR058031">
    <property type="entry name" value="AAA_lid_NorR"/>
</dbReference>
<dbReference type="AlphaFoldDB" id="A0A2K2HCS1"/>
<dbReference type="GO" id="GO:0043565">
    <property type="term" value="F:sequence-specific DNA binding"/>
    <property type="evidence" value="ECO:0007669"/>
    <property type="project" value="InterPro"/>
</dbReference>
<feature type="modified residue" description="4-aspartylphosphate" evidence="6">
    <location>
        <position position="53"/>
    </location>
</feature>
<feature type="domain" description="PAS" evidence="9">
    <location>
        <begin position="130"/>
        <end position="172"/>
    </location>
</feature>
<dbReference type="Pfam" id="PF00072">
    <property type="entry name" value="Response_reg"/>
    <property type="match status" value="1"/>
</dbReference>
<dbReference type="Proteomes" id="UP000236340">
    <property type="component" value="Unassembled WGS sequence"/>
</dbReference>
<dbReference type="CDD" id="cd00130">
    <property type="entry name" value="PAS"/>
    <property type="match status" value="1"/>
</dbReference>
<dbReference type="CDD" id="cd00009">
    <property type="entry name" value="AAA"/>
    <property type="match status" value="1"/>
</dbReference>
<dbReference type="SMART" id="SM00382">
    <property type="entry name" value="AAA"/>
    <property type="match status" value="1"/>
</dbReference>
<dbReference type="InterPro" id="IPR025944">
    <property type="entry name" value="Sigma_54_int_dom_CS"/>
</dbReference>
<gene>
    <name evidence="10" type="ORF">C2E25_03440</name>
</gene>
<dbReference type="EMBL" id="PPFX01000005">
    <property type="protein sequence ID" value="PNU21098.1"/>
    <property type="molecule type" value="Genomic_DNA"/>
</dbReference>
<name>A0A2K2HCS1_9BACT</name>
<feature type="domain" description="Sigma-54 factor interaction" evidence="7">
    <location>
        <begin position="260"/>
        <end position="489"/>
    </location>
</feature>
<dbReference type="GO" id="GO:0006355">
    <property type="term" value="P:regulation of DNA-templated transcription"/>
    <property type="evidence" value="ECO:0007669"/>
    <property type="project" value="InterPro"/>
</dbReference>
<keyword evidence="2" id="KW-0067">ATP-binding</keyword>
<dbReference type="PROSITE" id="PS50110">
    <property type="entry name" value="RESPONSE_REGULATORY"/>
    <property type="match status" value="1"/>
</dbReference>
<dbReference type="PANTHER" id="PTHR32071:SF113">
    <property type="entry name" value="ALGINATE BIOSYNTHESIS TRANSCRIPTIONAL REGULATORY PROTEIN ALGB"/>
    <property type="match status" value="1"/>
</dbReference>
<dbReference type="InterPro" id="IPR025943">
    <property type="entry name" value="Sigma_54_int_dom_ATP-bd_2"/>
</dbReference>
<dbReference type="SUPFAM" id="SSF52172">
    <property type="entry name" value="CheY-like"/>
    <property type="match status" value="1"/>
</dbReference>
<dbReference type="Pfam" id="PF00158">
    <property type="entry name" value="Sigma54_activat"/>
    <property type="match status" value="1"/>
</dbReference>
<dbReference type="InterPro" id="IPR013767">
    <property type="entry name" value="PAS_fold"/>
</dbReference>
<comment type="caution">
    <text evidence="10">The sequence shown here is derived from an EMBL/GenBank/DDBJ whole genome shotgun (WGS) entry which is preliminary data.</text>
</comment>
<evidence type="ECO:0000256" key="5">
    <source>
        <dbReference type="ARBA" id="ARBA00023163"/>
    </source>
</evidence>
<dbReference type="InterPro" id="IPR035965">
    <property type="entry name" value="PAS-like_dom_sf"/>
</dbReference>
<evidence type="ECO:0000259" key="8">
    <source>
        <dbReference type="PROSITE" id="PS50110"/>
    </source>
</evidence>
<dbReference type="PROSITE" id="PS00676">
    <property type="entry name" value="SIGMA54_INTERACT_2"/>
    <property type="match status" value="1"/>
</dbReference>
<dbReference type="InterPro" id="IPR025662">
    <property type="entry name" value="Sigma_54_int_dom_ATP-bd_1"/>
</dbReference>
<dbReference type="InterPro" id="IPR009057">
    <property type="entry name" value="Homeodomain-like_sf"/>
</dbReference>
<dbReference type="Gene3D" id="1.10.8.60">
    <property type="match status" value="1"/>
</dbReference>